<keyword evidence="3" id="KW-1185">Reference proteome</keyword>
<evidence type="ECO:0000313" key="3">
    <source>
        <dbReference type="Proteomes" id="UP000053647"/>
    </source>
</evidence>
<evidence type="ECO:0000256" key="1">
    <source>
        <dbReference type="SAM" id="MobiDB-lite"/>
    </source>
</evidence>
<dbReference type="Proteomes" id="UP000053647">
    <property type="component" value="Unassembled WGS sequence"/>
</dbReference>
<name>A0A0C9U1A5_PAXIN</name>
<proteinExistence type="predicted"/>
<reference evidence="2 3" key="1">
    <citation type="submission" date="2014-06" db="EMBL/GenBank/DDBJ databases">
        <authorList>
            <consortium name="DOE Joint Genome Institute"/>
            <person name="Kuo A."/>
            <person name="Kohler A."/>
            <person name="Nagy L.G."/>
            <person name="Floudas D."/>
            <person name="Copeland A."/>
            <person name="Barry K.W."/>
            <person name="Cichocki N."/>
            <person name="Veneault-Fourrey C."/>
            <person name="LaButti K."/>
            <person name="Lindquist E.A."/>
            <person name="Lipzen A."/>
            <person name="Lundell T."/>
            <person name="Morin E."/>
            <person name="Murat C."/>
            <person name="Sun H."/>
            <person name="Tunlid A."/>
            <person name="Henrissat B."/>
            <person name="Grigoriev I.V."/>
            <person name="Hibbett D.S."/>
            <person name="Martin F."/>
            <person name="Nordberg H.P."/>
            <person name="Cantor M.N."/>
            <person name="Hua S.X."/>
        </authorList>
    </citation>
    <scope>NUCLEOTIDE SEQUENCE [LARGE SCALE GENOMIC DNA]</scope>
    <source>
        <strain evidence="2 3">ATCC 200175</strain>
    </source>
</reference>
<feature type="region of interest" description="Disordered" evidence="1">
    <location>
        <begin position="1"/>
        <end position="20"/>
    </location>
</feature>
<dbReference type="HOGENOM" id="CLU_085149_4_1_1"/>
<reference evidence="3" key="2">
    <citation type="submission" date="2015-01" db="EMBL/GenBank/DDBJ databases">
        <title>Evolutionary Origins and Diversification of the Mycorrhizal Mutualists.</title>
        <authorList>
            <consortium name="DOE Joint Genome Institute"/>
            <consortium name="Mycorrhizal Genomics Consortium"/>
            <person name="Kohler A."/>
            <person name="Kuo A."/>
            <person name="Nagy L.G."/>
            <person name="Floudas D."/>
            <person name="Copeland A."/>
            <person name="Barry K.W."/>
            <person name="Cichocki N."/>
            <person name="Veneault-Fourrey C."/>
            <person name="LaButti K."/>
            <person name="Lindquist E.A."/>
            <person name="Lipzen A."/>
            <person name="Lundell T."/>
            <person name="Morin E."/>
            <person name="Murat C."/>
            <person name="Riley R."/>
            <person name="Ohm R."/>
            <person name="Sun H."/>
            <person name="Tunlid A."/>
            <person name="Henrissat B."/>
            <person name="Grigoriev I.V."/>
            <person name="Hibbett D.S."/>
            <person name="Martin F."/>
        </authorList>
    </citation>
    <scope>NUCLEOTIDE SEQUENCE [LARGE SCALE GENOMIC DNA]</scope>
    <source>
        <strain evidence="3">ATCC 200175</strain>
    </source>
</reference>
<feature type="non-terminal residue" evidence="2">
    <location>
        <position position="1"/>
    </location>
</feature>
<dbReference type="OrthoDB" id="2640446at2759"/>
<evidence type="ECO:0000313" key="2">
    <source>
        <dbReference type="EMBL" id="KIJ13492.1"/>
    </source>
</evidence>
<sequence>NAVWLKNRTPTKALDGGTPLEAATGQKPDLSCVRVWGSRVWVRTTGGTKLGGRVEEGRWMGIDDSSPNGCRVYWPAKCSVTVERNVYCITKVAES</sequence>
<dbReference type="EMBL" id="KN819352">
    <property type="protein sequence ID" value="KIJ13492.1"/>
    <property type="molecule type" value="Genomic_DNA"/>
</dbReference>
<gene>
    <name evidence="2" type="ORF">PAXINDRAFT_81246</name>
</gene>
<accession>A0A0C9U1A5</accession>
<dbReference type="AlphaFoldDB" id="A0A0C9U1A5"/>
<organism evidence="2 3">
    <name type="scientific">Paxillus involutus ATCC 200175</name>
    <dbReference type="NCBI Taxonomy" id="664439"/>
    <lineage>
        <taxon>Eukaryota</taxon>
        <taxon>Fungi</taxon>
        <taxon>Dikarya</taxon>
        <taxon>Basidiomycota</taxon>
        <taxon>Agaricomycotina</taxon>
        <taxon>Agaricomycetes</taxon>
        <taxon>Agaricomycetidae</taxon>
        <taxon>Boletales</taxon>
        <taxon>Paxilineae</taxon>
        <taxon>Paxillaceae</taxon>
        <taxon>Paxillus</taxon>
    </lineage>
</organism>
<protein>
    <submittedName>
        <fullName evidence="2">Uncharacterized protein</fullName>
    </submittedName>
</protein>